<dbReference type="PANTHER" id="PTHR22625:SF70">
    <property type="entry name" value="PLEXIN A, ISOFORM A"/>
    <property type="match status" value="1"/>
</dbReference>
<evidence type="ECO:0000313" key="2">
    <source>
        <dbReference type="EMBL" id="MBL7525590.1"/>
    </source>
</evidence>
<feature type="domain" description="IPT/TIG" evidence="1">
    <location>
        <begin position="227"/>
        <end position="310"/>
    </location>
</feature>
<evidence type="ECO:0000259" key="1">
    <source>
        <dbReference type="SMART" id="SM00429"/>
    </source>
</evidence>
<organism evidence="2 3">
    <name type="scientific">Legionella bononiensis</name>
    <dbReference type="NCBI Taxonomy" id="2793102"/>
    <lineage>
        <taxon>Bacteria</taxon>
        <taxon>Pseudomonadati</taxon>
        <taxon>Pseudomonadota</taxon>
        <taxon>Gammaproteobacteria</taxon>
        <taxon>Legionellales</taxon>
        <taxon>Legionellaceae</taxon>
        <taxon>Legionella</taxon>
    </lineage>
</organism>
<comment type="caution">
    <text evidence="2">The sequence shown here is derived from an EMBL/GenBank/DDBJ whole genome shotgun (WGS) entry which is preliminary data.</text>
</comment>
<dbReference type="InterPro" id="IPR002909">
    <property type="entry name" value="IPT_dom"/>
</dbReference>
<gene>
    <name evidence="2" type="ORF">I5282_03245</name>
</gene>
<proteinExistence type="predicted"/>
<sequence length="477" mass="49117">MQANNILFRVLLGFLSLFMLTAVHAGIPLWTFSPLTATQVAVPENSTVTIQYRVTSQTNRPHTLVMTPIPGVTQVTTGPDICGSVFVLSTKGRSCILSLRIKGSQLTQPINDGPVVCQQGLINECYRPGQFNILHISKAPALVPVLTAINPAAGTQLGGTSVTLTGVNLMDTTRVTFGGIEATGLNVVNSTTVIAVTPAHPQGSVDVSITTSGGSDTLNDGFTYEGIPSLSGISPASGPLIGGTGVTLTGTNLSSTQNITFGGIAASFVHVVNSNTVTAVTPPRAGVGLVDVVLTATQGSTSLVNGFTYLATAVGQPSGGGEIACLNVGAVQQLIMTTVDNSSGIQWGGTSTVIGASAQHNLDGATNTAAIVLALGSPTNYAAGLCKTFSVDSQGNSPCQTGNACYSDWFLPAKDQLNCIYSNNLIASGIYWSSTEDPPNALHPVQAWAQNFTLAGTRFSISKANTYAVRCVRGIVP</sequence>
<accession>A0ABS1W8F1</accession>
<dbReference type="EMBL" id="JADWVN010000006">
    <property type="protein sequence ID" value="MBL7525590.1"/>
    <property type="molecule type" value="Genomic_DNA"/>
</dbReference>
<keyword evidence="3" id="KW-1185">Reference proteome</keyword>
<dbReference type="SUPFAM" id="SSF81296">
    <property type="entry name" value="E set domains"/>
    <property type="match status" value="2"/>
</dbReference>
<dbReference type="CDD" id="cd00102">
    <property type="entry name" value="IPT"/>
    <property type="match status" value="2"/>
</dbReference>
<protein>
    <submittedName>
        <fullName evidence="2">IPT/TIG domain-containing protein</fullName>
    </submittedName>
</protein>
<dbReference type="Proteomes" id="UP000809910">
    <property type="component" value="Unassembled WGS sequence"/>
</dbReference>
<dbReference type="SMART" id="SM00429">
    <property type="entry name" value="IPT"/>
    <property type="match status" value="2"/>
</dbReference>
<dbReference type="Pfam" id="PF01833">
    <property type="entry name" value="TIG"/>
    <property type="match status" value="2"/>
</dbReference>
<reference evidence="2 3" key="1">
    <citation type="submission" date="2020-12" db="EMBL/GenBank/DDBJ databases">
        <title>WGS of Legionella: environmental sample.</title>
        <authorList>
            <person name="Cristino S."/>
            <person name="Girolamini L."/>
            <person name="Salaris S."/>
            <person name="Pascale M.R."/>
            <person name="Mazzotta M."/>
            <person name="Orsini M."/>
            <person name="Grottola A."/>
        </authorList>
    </citation>
    <scope>NUCLEOTIDE SEQUENCE [LARGE SCALE GENOMIC DNA]</scope>
    <source>
        <strain evidence="2 3">30cs62</strain>
    </source>
</reference>
<evidence type="ECO:0000313" key="3">
    <source>
        <dbReference type="Proteomes" id="UP000809910"/>
    </source>
</evidence>
<dbReference type="Gene3D" id="2.60.40.10">
    <property type="entry name" value="Immunoglobulins"/>
    <property type="match status" value="2"/>
</dbReference>
<dbReference type="RefSeq" id="WP_203109701.1">
    <property type="nucleotide sequence ID" value="NZ_JADOBG010000011.1"/>
</dbReference>
<dbReference type="PANTHER" id="PTHR22625">
    <property type="entry name" value="PLEXIN"/>
    <property type="match status" value="1"/>
</dbReference>
<name>A0ABS1W8F1_9GAMM</name>
<feature type="domain" description="IPT/TIG" evidence="1">
    <location>
        <begin position="143"/>
        <end position="225"/>
    </location>
</feature>
<dbReference type="InterPro" id="IPR013783">
    <property type="entry name" value="Ig-like_fold"/>
</dbReference>
<dbReference type="InterPro" id="IPR014756">
    <property type="entry name" value="Ig_E-set"/>
</dbReference>
<dbReference type="InterPro" id="IPR031148">
    <property type="entry name" value="Plexin"/>
</dbReference>